<keyword evidence="4 6" id="KW-0255">Endonuclease</keyword>
<keyword evidence="4" id="KW-1194">Viral DNA replication</keyword>
<dbReference type="InterPro" id="IPR020045">
    <property type="entry name" value="DNA_polI_H3TH"/>
</dbReference>
<dbReference type="PANTHER" id="PTHR42646">
    <property type="entry name" value="FLAP ENDONUCLEASE XNI"/>
    <property type="match status" value="1"/>
</dbReference>
<dbReference type="SUPFAM" id="SSF88723">
    <property type="entry name" value="PIN domain-like"/>
    <property type="match status" value="1"/>
</dbReference>
<organism evidence="6 7">
    <name type="scientific">Enterobacter phage KKP_3711</name>
    <dbReference type="NCBI Taxonomy" id="3109398"/>
    <lineage>
        <taxon>Viruses</taxon>
        <taxon>Duplodnaviria</taxon>
        <taxon>Heunggongvirae</taxon>
        <taxon>Uroviricota</taxon>
        <taxon>Caudoviricetes</taxon>
        <taxon>Demerecviridae</taxon>
        <taxon>Markadamsvirinae</taxon>
    </lineage>
</organism>
<dbReference type="Pfam" id="PF02739">
    <property type="entry name" value="5_3_exonuc_N"/>
    <property type="match status" value="1"/>
</dbReference>
<dbReference type="InterPro" id="IPR036279">
    <property type="entry name" value="5-3_exonuclease_C_sf"/>
</dbReference>
<name>A0AAX4Q446_9CAUD</name>
<keyword evidence="4" id="KW-0269">Exonuclease</keyword>
<evidence type="ECO:0000256" key="2">
    <source>
        <dbReference type="ARBA" id="ARBA00022801"/>
    </source>
</evidence>
<feature type="binding site" evidence="4">
    <location>
        <position position="214"/>
    </location>
    <ligand>
        <name>K(+)</name>
        <dbReference type="ChEBI" id="CHEBI:29103"/>
    </ligand>
</feature>
<dbReference type="SUPFAM" id="SSF47807">
    <property type="entry name" value="5' to 3' exonuclease, C-terminal subdomain"/>
    <property type="match status" value="1"/>
</dbReference>
<dbReference type="InterPro" id="IPR002421">
    <property type="entry name" value="5-3_exonuclease"/>
</dbReference>
<accession>A0AAX4Q446</accession>
<dbReference type="GO" id="GO:0051908">
    <property type="term" value="F:double-stranded DNA 5'-3' DNA exonuclease activity"/>
    <property type="evidence" value="ECO:0007669"/>
    <property type="project" value="UniProtKB-EC"/>
</dbReference>
<feature type="binding site" evidence="4">
    <location>
        <position position="128"/>
    </location>
    <ligand>
        <name>Mg(2+)</name>
        <dbReference type="ChEBI" id="CHEBI:18420"/>
        <label>2</label>
        <note>catalytic</note>
    </ligand>
</feature>
<dbReference type="GO" id="GO:0003677">
    <property type="term" value="F:DNA binding"/>
    <property type="evidence" value="ECO:0007669"/>
    <property type="project" value="UniProtKB-UniRule"/>
</dbReference>
<keyword evidence="2 4" id="KW-0378">Hydrolase</keyword>
<keyword evidence="4" id="KW-0479">Metal-binding</keyword>
<dbReference type="Gene3D" id="3.40.50.1010">
    <property type="entry name" value="5'-nuclease"/>
    <property type="match status" value="1"/>
</dbReference>
<dbReference type="InterPro" id="IPR029060">
    <property type="entry name" value="PIN-like_dom_sf"/>
</dbReference>
<sequence length="289" mass="33568">MKSWKQSQAEFNERAGRNNNLLVVDGLNLAFRWKHNKRKPFASDYVRTVQSLAQSYGARRVIIVTDKGKSIFRKEIFPEYKANRDERFANKTDDEKEDDRIFFEYYHEALKLCETTFPTFYQKGVEADDLAGVIVKVMLEEDTYDTIWLVSTDGDWDTLLADKGRVKRFSYKTRREYTTETMYEEHGVDTVEQFISLKAIQGDLGDNIRGVDGIGPKRCYGLLREYGDVIGILDNIPLPGKQMFIKNLNESYDLIERNIQLVDLPSFCEEAVEAAGYLEEFVQELRKLV</sequence>
<evidence type="ECO:0000313" key="7">
    <source>
        <dbReference type="Proteomes" id="UP001437386"/>
    </source>
</evidence>
<feature type="binding site" evidence="4">
    <location>
        <position position="211"/>
    </location>
    <ligand>
        <name>K(+)</name>
        <dbReference type="ChEBI" id="CHEBI:29103"/>
    </ligand>
</feature>
<comment type="cofactor">
    <cofactor evidence="4">
        <name>Mg(2+)</name>
        <dbReference type="ChEBI" id="CHEBI:18420"/>
    </cofactor>
    <cofactor evidence="4">
        <name>K(+)</name>
        <dbReference type="ChEBI" id="CHEBI:29103"/>
    </cofactor>
    <text evidence="4">Binds divalent metal cations, probably Mg(2+). In vitro low metal concentrations selectively stimulate the endonuclease reaction. Endonuclease activity is suggested to require only the first cation, whereas exonuclease activity is suggested to require binding of both. High pH favors the exonuclase activity whereas low pH favors the endonuclease activity. Metal ions enhance substrate binding. K(+) is bound to the H3TH region.</text>
</comment>
<comment type="catalytic activity">
    <reaction evidence="4">
        <text>Exonucleolytic cleavage in the 5'- to 3'-direction to yield nucleoside 5'-phosphates.</text>
        <dbReference type="EC" id="3.1.11.3"/>
    </reaction>
</comment>
<keyword evidence="4" id="KW-0235">DNA replication</keyword>
<feature type="binding site" evidence="4">
    <location>
        <position position="81"/>
    </location>
    <ligand>
        <name>DNA</name>
        <dbReference type="ChEBI" id="CHEBI:16991"/>
    </ligand>
</feature>
<dbReference type="Proteomes" id="UP001437386">
    <property type="component" value="Segment"/>
</dbReference>
<feature type="domain" description="5'-3' exonuclease" evidence="5">
    <location>
        <begin position="19"/>
        <end position="270"/>
    </location>
</feature>
<feature type="binding site" evidence="4">
    <location>
        <position position="128"/>
    </location>
    <ligand>
        <name>Mg(2+)</name>
        <dbReference type="ChEBI" id="CHEBI:18420"/>
        <label>1</label>
        <note>catalytic</note>
    </ligand>
</feature>
<feature type="binding site" evidence="4">
    <location>
        <position position="155"/>
    </location>
    <ligand>
        <name>Mg(2+)</name>
        <dbReference type="ChEBI" id="CHEBI:18420"/>
        <label>2</label>
        <note>catalytic</note>
    </ligand>
</feature>
<dbReference type="InterPro" id="IPR043666">
    <property type="entry name" value="FEN_D15-like"/>
</dbReference>
<dbReference type="InterPro" id="IPR008918">
    <property type="entry name" value="HhH2"/>
</dbReference>
<evidence type="ECO:0000259" key="5">
    <source>
        <dbReference type="SMART" id="SM00475"/>
    </source>
</evidence>
<dbReference type="HAMAP" id="MF_04140">
    <property type="entry name" value="FEN_T5"/>
    <property type="match status" value="1"/>
</dbReference>
<keyword evidence="4" id="KW-0630">Potassium</keyword>
<dbReference type="CDD" id="cd09899">
    <property type="entry name" value="H3TH_T4-like"/>
    <property type="match status" value="1"/>
</dbReference>
<feature type="region of interest" description="DNA-binding; H3TH" evidence="4">
    <location>
        <begin position="190"/>
        <end position="226"/>
    </location>
</feature>
<dbReference type="EC" id="3.1.11.3" evidence="4"/>
<evidence type="ECO:0000256" key="3">
    <source>
        <dbReference type="ARBA" id="ARBA00023125"/>
    </source>
</evidence>
<dbReference type="PANTHER" id="PTHR42646:SF2">
    <property type="entry name" value="5'-3' EXONUCLEASE FAMILY PROTEIN"/>
    <property type="match status" value="1"/>
</dbReference>
<feature type="binding site" evidence="4">
    <location>
        <position position="155"/>
    </location>
    <ligand>
        <name>Mg(2+)</name>
        <dbReference type="ChEBI" id="CHEBI:18420"/>
        <label>3</label>
    </ligand>
</feature>
<protein>
    <recommendedName>
        <fullName evidence="4">Flap endonuclease</fullName>
        <shortName evidence="4">FEN</shortName>
        <ecNumber evidence="4">3.1.11.-</ecNumber>
    </recommendedName>
    <alternativeName>
        <fullName evidence="4">5'-3' exonuclease</fullName>
    </alternativeName>
    <alternativeName>
        <fullName evidence="4">Exodeoxyribonuclease</fullName>
        <ecNumber evidence="4">3.1.11.3</ecNumber>
    </alternativeName>
</protein>
<dbReference type="SMART" id="SM00475">
    <property type="entry name" value="53EXOc"/>
    <property type="match status" value="1"/>
</dbReference>
<dbReference type="EC" id="3.1.11.-" evidence="4"/>
<dbReference type="EMBL" id="PP579741">
    <property type="protein sequence ID" value="XAG95874.1"/>
    <property type="molecule type" value="Genomic_DNA"/>
</dbReference>
<evidence type="ECO:0000256" key="4">
    <source>
        <dbReference type="HAMAP-Rule" id="MF_04140"/>
    </source>
</evidence>
<dbReference type="Pfam" id="PF01367">
    <property type="entry name" value="5_3_exonuc"/>
    <property type="match status" value="1"/>
</dbReference>
<reference evidence="6 7" key="1">
    <citation type="submission" date="2024-04" db="EMBL/GenBank/DDBJ databases">
        <authorList>
            <person name="Wojcicki M."/>
            <person name="Srednicka P."/>
            <person name="Shymialevich D."/>
            <person name="Sokolowska B."/>
        </authorList>
    </citation>
    <scope>NUCLEOTIDE SEQUENCE [LARGE SCALE GENOMIC DNA]</scope>
</reference>
<keyword evidence="4" id="KW-0244">Early protein</keyword>
<dbReference type="InterPro" id="IPR020046">
    <property type="entry name" value="5-3_exonucl_a-hlix_arch_N"/>
</dbReference>
<evidence type="ECO:0000256" key="1">
    <source>
        <dbReference type="ARBA" id="ARBA00022722"/>
    </source>
</evidence>
<evidence type="ECO:0000313" key="6">
    <source>
        <dbReference type="EMBL" id="XAG95874.1"/>
    </source>
</evidence>
<comment type="function">
    <text evidence="4">Catalyzes both the 5'-exonucleolytic and structure-specific endonucleolytic hydrolysis of DNA branched nucleic acid molecules and probably plays a role in viral genome replication. Active on flap (branched duplex DNA containing a free single-stranded 5'-end), 5'overhangs and pseudo-Y structures. The substrates require a free, single-stranded 5' end, with endonucleolytic hydrolysis occurring at the junction of double- and single-stranded DNA. This function may be used for example to trim such branched molecules generated by Okazaki fragments synthesis during replication.</text>
</comment>
<dbReference type="InterPro" id="IPR038969">
    <property type="entry name" value="FEN"/>
</dbReference>
<feature type="chain" id="PRO_5043070481" description="Flap endonuclease" evidence="4">
    <location>
        <begin position="1"/>
        <end position="289"/>
    </location>
</feature>
<dbReference type="CDD" id="cd09860">
    <property type="entry name" value="PIN_T4-like"/>
    <property type="match status" value="1"/>
</dbReference>
<feature type="region of interest" description="Helical arch" evidence="4">
    <location>
        <begin position="80"/>
        <end position="114"/>
    </location>
</feature>
<keyword evidence="4" id="KW-0460">Magnesium</keyword>
<keyword evidence="1 4" id="KW-0540">Nuclease</keyword>
<keyword evidence="7" id="KW-1185">Reference proteome</keyword>
<dbReference type="GO" id="GO:0033567">
    <property type="term" value="P:DNA replication, Okazaki fragment processing"/>
    <property type="evidence" value="ECO:0007669"/>
    <property type="project" value="UniProtKB-UniRule"/>
</dbReference>
<proteinExistence type="inferred from homology"/>
<dbReference type="GO" id="GO:0017108">
    <property type="term" value="F:5'-flap endonuclease activity"/>
    <property type="evidence" value="ECO:0007669"/>
    <property type="project" value="UniProtKB-UniRule"/>
</dbReference>
<comment type="domain">
    <text evidence="4">Three alpha-helices form a helical arch which forms a hole in the protein and through which the 5' flap of the scissile ssDNA is threaded.</text>
</comment>
<feature type="binding site" evidence="4">
    <location>
        <position position="153"/>
    </location>
    <ligand>
        <name>Mg(2+)</name>
        <dbReference type="ChEBI" id="CHEBI:18420"/>
        <label>2</label>
        <note>catalytic</note>
    </ligand>
</feature>
<dbReference type="GO" id="GO:0039693">
    <property type="term" value="P:viral DNA genome replication"/>
    <property type="evidence" value="ECO:0007669"/>
    <property type="project" value="UniProtKB-UniRule"/>
</dbReference>
<keyword evidence="3 4" id="KW-0238">DNA-binding</keyword>
<feature type="binding site" evidence="4">
    <location>
        <position position="203"/>
    </location>
    <ligand>
        <name>Mg(2+)</name>
        <dbReference type="ChEBI" id="CHEBI:18420"/>
        <label>3</label>
    </ligand>
</feature>
<dbReference type="Gene3D" id="1.10.150.20">
    <property type="entry name" value="5' to 3' exonuclease, C-terminal subdomain"/>
    <property type="match status" value="1"/>
</dbReference>
<dbReference type="SMART" id="SM00279">
    <property type="entry name" value="HhH2"/>
    <property type="match status" value="1"/>
</dbReference>
<dbReference type="GO" id="GO:0046872">
    <property type="term" value="F:metal ion binding"/>
    <property type="evidence" value="ECO:0007669"/>
    <property type="project" value="UniProtKB-UniRule"/>
</dbReference>
<gene>
    <name evidence="6" type="ORF">U7154_000107</name>
</gene>